<keyword evidence="3" id="KW-1185">Reference proteome</keyword>
<dbReference type="EMBL" id="NHYE01005134">
    <property type="protein sequence ID" value="PPQ76664.1"/>
    <property type="molecule type" value="Genomic_DNA"/>
</dbReference>
<feature type="compositionally biased region" description="Pro residues" evidence="1">
    <location>
        <begin position="202"/>
        <end position="213"/>
    </location>
</feature>
<evidence type="ECO:0000313" key="2">
    <source>
        <dbReference type="EMBL" id="PPQ76664.1"/>
    </source>
</evidence>
<dbReference type="AlphaFoldDB" id="A0A409WDS0"/>
<comment type="caution">
    <text evidence="2">The sequence shown here is derived from an EMBL/GenBank/DDBJ whole genome shotgun (WGS) entry which is preliminary data.</text>
</comment>
<protein>
    <submittedName>
        <fullName evidence="2">Uncharacterized protein</fullName>
    </submittedName>
</protein>
<dbReference type="OrthoDB" id="3002966at2759"/>
<gene>
    <name evidence="2" type="ORF">CVT26_013957</name>
</gene>
<dbReference type="Proteomes" id="UP000284706">
    <property type="component" value="Unassembled WGS sequence"/>
</dbReference>
<sequence length="243" mass="26519">MFLMPPSDPRASTSNPLQQQPPQPQPLYRITVDLDLNPFLPVSYLTKVVKLGPHPAGANGHGHAPGVAPVQPEGHLVGEFAFALNGKRAVISLGDTSTRLSQALYSVNSHPRHFNWILGNRFHWDCREQREDGSPICIVRPSPFSPSPSPPPSLPFTHPLPTLLTPPPIYTQCYIPPRTTPHSPRAAASPTDPGSTHLATFIPPPPDRSPPVPDATLLVSPYGVRWLDEIVVSALVVERMLNR</sequence>
<feature type="region of interest" description="Disordered" evidence="1">
    <location>
        <begin position="180"/>
        <end position="214"/>
    </location>
</feature>
<feature type="region of interest" description="Disordered" evidence="1">
    <location>
        <begin position="1"/>
        <end position="25"/>
    </location>
</feature>
<organism evidence="2 3">
    <name type="scientific">Gymnopilus dilepis</name>
    <dbReference type="NCBI Taxonomy" id="231916"/>
    <lineage>
        <taxon>Eukaryota</taxon>
        <taxon>Fungi</taxon>
        <taxon>Dikarya</taxon>
        <taxon>Basidiomycota</taxon>
        <taxon>Agaricomycotina</taxon>
        <taxon>Agaricomycetes</taxon>
        <taxon>Agaricomycetidae</taxon>
        <taxon>Agaricales</taxon>
        <taxon>Agaricineae</taxon>
        <taxon>Hymenogastraceae</taxon>
        <taxon>Gymnopilus</taxon>
    </lineage>
</organism>
<dbReference type="InParanoid" id="A0A409WDS0"/>
<evidence type="ECO:0000313" key="3">
    <source>
        <dbReference type="Proteomes" id="UP000284706"/>
    </source>
</evidence>
<name>A0A409WDS0_9AGAR</name>
<accession>A0A409WDS0</accession>
<reference evidence="2 3" key="1">
    <citation type="journal article" date="2018" name="Evol. Lett.">
        <title>Horizontal gene cluster transfer increased hallucinogenic mushroom diversity.</title>
        <authorList>
            <person name="Reynolds H.T."/>
            <person name="Vijayakumar V."/>
            <person name="Gluck-Thaler E."/>
            <person name="Korotkin H.B."/>
            <person name="Matheny P.B."/>
            <person name="Slot J.C."/>
        </authorList>
    </citation>
    <scope>NUCLEOTIDE SEQUENCE [LARGE SCALE GENOMIC DNA]</scope>
    <source>
        <strain evidence="2 3">SRW20</strain>
    </source>
</reference>
<proteinExistence type="predicted"/>
<evidence type="ECO:0000256" key="1">
    <source>
        <dbReference type="SAM" id="MobiDB-lite"/>
    </source>
</evidence>